<accession>A0A5Q2MDR6</accession>
<organism evidence="1 2">
    <name type="scientific">Aeromicrobium yanjiei</name>
    <dbReference type="NCBI Taxonomy" id="2662028"/>
    <lineage>
        <taxon>Bacteria</taxon>
        <taxon>Bacillati</taxon>
        <taxon>Actinomycetota</taxon>
        <taxon>Actinomycetes</taxon>
        <taxon>Propionibacteriales</taxon>
        <taxon>Nocardioidaceae</taxon>
        <taxon>Aeromicrobium</taxon>
    </lineage>
</organism>
<gene>
    <name evidence="1" type="ORF">GEV26_00585</name>
</gene>
<dbReference type="Proteomes" id="UP000392064">
    <property type="component" value="Chromosome"/>
</dbReference>
<dbReference type="AlphaFoldDB" id="A0A5Q2MDR6"/>
<keyword evidence="2" id="KW-1185">Reference proteome</keyword>
<name>A0A5Q2MDR6_9ACTN</name>
<protein>
    <submittedName>
        <fullName evidence="1">DUF4188 domain-containing protein</fullName>
    </submittedName>
</protein>
<evidence type="ECO:0000313" key="2">
    <source>
        <dbReference type="Proteomes" id="UP000392064"/>
    </source>
</evidence>
<sequence>MTRTRPGRTTHQHDGELVVFLIGMSINRWWRPDRWLPVFAAMPRMLSELSKDPDSGLMGYRLVLSPRGPWLVQYWSSADALYAYASDRTAAHRPAWAAFNRRARTNDRVVGVWHETFVVDRAESIYVNSAPAGLAAATRAVPVDRRRDRARDRLDAA</sequence>
<proteinExistence type="predicted"/>
<dbReference type="EMBL" id="CP045737">
    <property type="protein sequence ID" value="QGG39993.1"/>
    <property type="molecule type" value="Genomic_DNA"/>
</dbReference>
<dbReference type="KEGG" id="aef:GEV26_00585"/>
<evidence type="ECO:0000313" key="1">
    <source>
        <dbReference type="EMBL" id="QGG39993.1"/>
    </source>
</evidence>
<reference evidence="1 2" key="1">
    <citation type="submission" date="2019-11" db="EMBL/GenBank/DDBJ databases">
        <authorList>
            <person name="Li J."/>
        </authorList>
    </citation>
    <scope>NUCLEOTIDE SEQUENCE [LARGE SCALE GENOMIC DNA]</scope>
    <source>
        <strain evidence="1 2">MF47</strain>
    </source>
</reference>
<dbReference type="RefSeq" id="WP_153651266.1">
    <property type="nucleotide sequence ID" value="NZ_CP045737.1"/>
</dbReference>
<dbReference type="Pfam" id="PF13826">
    <property type="entry name" value="Monooxy_af470-like"/>
    <property type="match status" value="1"/>
</dbReference>
<dbReference type="InterPro" id="IPR025444">
    <property type="entry name" value="Monooxy_af470"/>
</dbReference>